<dbReference type="Pfam" id="PF12730">
    <property type="entry name" value="ABC2_membrane_4"/>
    <property type="match status" value="1"/>
</dbReference>
<dbReference type="OrthoDB" id="5188656at2"/>
<dbReference type="EMBL" id="WBMT01000010">
    <property type="protein sequence ID" value="KAB2346827.1"/>
    <property type="molecule type" value="Genomic_DNA"/>
</dbReference>
<organism evidence="2 3">
    <name type="scientific">Actinomadura rudentiformis</name>
    <dbReference type="NCBI Taxonomy" id="359158"/>
    <lineage>
        <taxon>Bacteria</taxon>
        <taxon>Bacillati</taxon>
        <taxon>Actinomycetota</taxon>
        <taxon>Actinomycetes</taxon>
        <taxon>Streptosporangiales</taxon>
        <taxon>Thermomonosporaceae</taxon>
        <taxon>Actinomadura</taxon>
    </lineage>
</organism>
<dbReference type="Proteomes" id="UP000468735">
    <property type="component" value="Unassembled WGS sequence"/>
</dbReference>
<reference evidence="2 3" key="1">
    <citation type="submission" date="2019-09" db="EMBL/GenBank/DDBJ databases">
        <title>Actinomadura physcomitrii sp. nov., a novel actinomycete isolated from moss [Physcomitrium sphaericum (Ludw) Fuernr].</title>
        <authorList>
            <person name="Zhuang X."/>
            <person name="Liu C."/>
        </authorList>
    </citation>
    <scope>NUCLEOTIDE SEQUENCE [LARGE SCALE GENOMIC DNA]</scope>
    <source>
        <strain evidence="2 3">HMC1</strain>
    </source>
</reference>
<keyword evidence="1" id="KW-0472">Membrane</keyword>
<keyword evidence="1" id="KW-1133">Transmembrane helix</keyword>
<evidence type="ECO:0000256" key="1">
    <source>
        <dbReference type="SAM" id="Phobius"/>
    </source>
</evidence>
<comment type="caution">
    <text evidence="2">The sequence shown here is derived from an EMBL/GenBank/DDBJ whole genome shotgun (WGS) entry which is preliminary data.</text>
</comment>
<sequence length="254" mass="26366">MTDVLFSEWLKLRSARSTQWILATVAGFVTLCAVWSFYIARYWDGLSPERQAKLQAAPAEHPLVLTLPLCMAVLGVLAITSEYATGLMRSSLAAVPRRGVLFAAKAASVGGVASATGLLSVGVAFGLGRLIVGDRAITDFRTPVSEELPWLLSLGLSAAVVALVGLGLGTALRSTAGAVTGLCVLLFVLPGLAPLLPAPWDERFAAILPSNLAEQIAGDAADPVLGPVPALLILLAYAVTALAAGLVVLKRRDS</sequence>
<feature type="transmembrane region" description="Helical" evidence="1">
    <location>
        <begin position="20"/>
        <end position="43"/>
    </location>
</feature>
<protein>
    <submittedName>
        <fullName evidence="2">ABC transporter permease</fullName>
    </submittedName>
</protein>
<name>A0A6H9YKF3_9ACTN</name>
<gene>
    <name evidence="2" type="ORF">F8566_21635</name>
</gene>
<dbReference type="RefSeq" id="WP_151562646.1">
    <property type="nucleotide sequence ID" value="NZ_WBMT01000010.1"/>
</dbReference>
<accession>A0A6H9YKF3</accession>
<keyword evidence="1" id="KW-0812">Transmembrane</keyword>
<feature type="transmembrane region" description="Helical" evidence="1">
    <location>
        <begin position="106"/>
        <end position="128"/>
    </location>
</feature>
<evidence type="ECO:0000313" key="3">
    <source>
        <dbReference type="Proteomes" id="UP000468735"/>
    </source>
</evidence>
<evidence type="ECO:0000313" key="2">
    <source>
        <dbReference type="EMBL" id="KAB2346827.1"/>
    </source>
</evidence>
<feature type="transmembrane region" description="Helical" evidence="1">
    <location>
        <begin position="63"/>
        <end position="85"/>
    </location>
</feature>
<proteinExistence type="predicted"/>
<dbReference type="AlphaFoldDB" id="A0A6H9YKF3"/>
<feature type="transmembrane region" description="Helical" evidence="1">
    <location>
        <begin position="148"/>
        <end position="169"/>
    </location>
</feature>
<feature type="transmembrane region" description="Helical" evidence="1">
    <location>
        <begin position="176"/>
        <end position="196"/>
    </location>
</feature>
<keyword evidence="3" id="KW-1185">Reference proteome</keyword>
<feature type="transmembrane region" description="Helical" evidence="1">
    <location>
        <begin position="228"/>
        <end position="249"/>
    </location>
</feature>